<keyword evidence="2" id="KW-0347">Helicase</keyword>
<dbReference type="OrthoDB" id="784829at2"/>
<evidence type="ECO:0000259" key="1">
    <source>
        <dbReference type="Pfam" id="PF06048"/>
    </source>
</evidence>
<geneLocation type="plasmid" evidence="3">
    <name>psms3-2</name>
</geneLocation>
<dbReference type="GO" id="GO:0004386">
    <property type="term" value="F:helicase activity"/>
    <property type="evidence" value="ECO:0007669"/>
    <property type="project" value="UniProtKB-KW"/>
</dbReference>
<keyword evidence="2" id="KW-0614">Plasmid</keyword>
<keyword evidence="2" id="KW-0547">Nucleotide-binding</keyword>
<evidence type="ECO:0000313" key="3">
    <source>
        <dbReference type="Proteomes" id="UP000203589"/>
    </source>
</evidence>
<proteinExistence type="predicted"/>
<dbReference type="Proteomes" id="UP000203589">
    <property type="component" value="Plasmid pSMS3-2"/>
</dbReference>
<dbReference type="InterPro" id="IPR009270">
    <property type="entry name" value="DUF927"/>
</dbReference>
<dbReference type="Pfam" id="PF06048">
    <property type="entry name" value="DUF927"/>
    <property type="match status" value="1"/>
</dbReference>
<feature type="domain" description="DUF927" evidence="1">
    <location>
        <begin position="39"/>
        <end position="311"/>
    </location>
</feature>
<dbReference type="RefSeq" id="WP_094037704.1">
    <property type="nucleotide sequence ID" value="NZ_CP022542.1"/>
</dbReference>
<dbReference type="KEGG" id="aht:ANTHELSMS3_04746"/>
<evidence type="ECO:0000313" key="2">
    <source>
        <dbReference type="EMBL" id="ASP23644.1"/>
    </source>
</evidence>
<reference evidence="2 3" key="1">
    <citation type="submission" date="2017-07" db="EMBL/GenBank/DDBJ databases">
        <title>Genome Sequence of Antarctobacter heliothermus Strain SMS3 Isolated from a culture of the Diatom Skeletonema marinoi.</title>
        <authorList>
            <person name="Topel M."/>
            <person name="Pinder M.I.M."/>
            <person name="Johansson O.N."/>
            <person name="Kourtchenko O."/>
            <person name="Godhe A."/>
            <person name="Clarke A.K."/>
        </authorList>
    </citation>
    <scope>NUCLEOTIDE SEQUENCE [LARGE SCALE GENOMIC DNA]</scope>
    <source>
        <strain evidence="2 3">SMS3</strain>
        <plasmid evidence="3">Plasmid psms3-2</plasmid>
    </source>
</reference>
<keyword evidence="3" id="KW-1185">Reference proteome</keyword>
<sequence>MKDDAKEMETTSALELIEEVNERSDLEPEVDETFVPDGFVLTEQGLYKLVPLKDGSYDFQWICDWIHVKALTENIEGRENGILVELRTRKGTLRELIVLAKHFSGSGTRVIADLLDLGFQIAPGPARKDLLRALQEWNHYRWCISTTKRGWVNDRNFILPDSSVLGPGNFKFVEQDVAMGAPKNGTLEGWRTEVASKAPGNPLVILAIAASLAGPLLAQLGLEGGGVHYRGGSSSGKSTLLNTAASVWYAPGEVQSWQGTISGMEAKAAAFNGTCLCLDELAEVSATAADTLIYVLANGSGKARANSQGGQAEANRFGLVIQSSGEIDIATKLAEGGRTAQAGQTLRLMDLQADSRQHGVFDTLHDLPDGRRFSEHLKTSAAMHHGHAGPAFVDALLKRGTVPFIKAQGLIAHFLYTTRERHKKSVNDIADRAMKRFAVYAAAGELATAYGLTGWPPRTAYDAAQDMFGLWLQGQTTPEEIAEIEAVRRVQAFLERHGEDCRDLALPPPDADAPLVFRKDQFAFLPRETWSMIHGSMDPRKAAHALETRGFLSFGDGRNMMAKAPTGSGMSRGYKVHLSILDWKPSEMSESRKMVSLLV</sequence>
<name>A0A222EBR7_9RHOB</name>
<keyword evidence="2" id="KW-0378">Hydrolase</keyword>
<dbReference type="EMBL" id="CP022542">
    <property type="protein sequence ID" value="ASP23644.1"/>
    <property type="molecule type" value="Genomic_DNA"/>
</dbReference>
<dbReference type="AlphaFoldDB" id="A0A222EBR7"/>
<organism evidence="2 3">
    <name type="scientific">Antarctobacter heliothermus</name>
    <dbReference type="NCBI Taxonomy" id="74033"/>
    <lineage>
        <taxon>Bacteria</taxon>
        <taxon>Pseudomonadati</taxon>
        <taxon>Pseudomonadota</taxon>
        <taxon>Alphaproteobacteria</taxon>
        <taxon>Rhodobacterales</taxon>
        <taxon>Roseobacteraceae</taxon>
        <taxon>Antarctobacter</taxon>
    </lineage>
</organism>
<protein>
    <submittedName>
        <fullName evidence="2">RNA helicase</fullName>
    </submittedName>
</protein>
<gene>
    <name evidence="2" type="ORF">ANTHELSMS3_04746</name>
</gene>
<keyword evidence="2" id="KW-0067">ATP-binding</keyword>
<accession>A0A222EBR7</accession>